<organism evidence="8 9">
    <name type="scientific">Periplaneta americana</name>
    <name type="common">American cockroach</name>
    <name type="synonym">Blatta americana</name>
    <dbReference type="NCBI Taxonomy" id="6978"/>
    <lineage>
        <taxon>Eukaryota</taxon>
        <taxon>Metazoa</taxon>
        <taxon>Ecdysozoa</taxon>
        <taxon>Arthropoda</taxon>
        <taxon>Hexapoda</taxon>
        <taxon>Insecta</taxon>
        <taxon>Pterygota</taxon>
        <taxon>Neoptera</taxon>
        <taxon>Polyneoptera</taxon>
        <taxon>Dictyoptera</taxon>
        <taxon>Blattodea</taxon>
        <taxon>Blattoidea</taxon>
        <taxon>Blattidae</taxon>
        <taxon>Blattinae</taxon>
        <taxon>Periplaneta</taxon>
    </lineage>
</organism>
<comment type="subcellular location">
    <subcellularLocation>
        <location evidence="1">Membrane</location>
        <topology evidence="1">Multi-pass membrane protein</topology>
    </subcellularLocation>
</comment>
<feature type="transmembrane region" description="Helical" evidence="6">
    <location>
        <begin position="61"/>
        <end position="81"/>
    </location>
</feature>
<evidence type="ECO:0000256" key="6">
    <source>
        <dbReference type="SAM" id="Phobius"/>
    </source>
</evidence>
<dbReference type="InterPro" id="IPR006153">
    <property type="entry name" value="Cation/H_exchanger_TM"/>
</dbReference>
<keyword evidence="3 6" id="KW-0812">Transmembrane</keyword>
<dbReference type="InterPro" id="IPR051843">
    <property type="entry name" value="CPA1_transporter"/>
</dbReference>
<keyword evidence="9" id="KW-1185">Reference proteome</keyword>
<evidence type="ECO:0000256" key="3">
    <source>
        <dbReference type="ARBA" id="ARBA00022692"/>
    </source>
</evidence>
<dbReference type="Gene3D" id="1.20.1530.20">
    <property type="match status" value="1"/>
</dbReference>
<protein>
    <recommendedName>
        <fullName evidence="7">Cation/H+ exchanger transmembrane domain-containing protein</fullName>
    </recommendedName>
</protein>
<feature type="domain" description="Cation/H+ exchanger transmembrane" evidence="7">
    <location>
        <begin position="19"/>
        <end position="395"/>
    </location>
</feature>
<feature type="transmembrane region" description="Helical" evidence="6">
    <location>
        <begin position="155"/>
        <end position="183"/>
    </location>
</feature>
<evidence type="ECO:0000313" key="9">
    <source>
        <dbReference type="Proteomes" id="UP001148838"/>
    </source>
</evidence>
<evidence type="ECO:0000256" key="4">
    <source>
        <dbReference type="ARBA" id="ARBA00022989"/>
    </source>
</evidence>
<feature type="transmembrane region" description="Helical" evidence="6">
    <location>
        <begin position="93"/>
        <end position="115"/>
    </location>
</feature>
<feature type="transmembrane region" description="Helical" evidence="6">
    <location>
        <begin position="378"/>
        <end position="404"/>
    </location>
</feature>
<feature type="transmembrane region" description="Helical" evidence="6">
    <location>
        <begin position="121"/>
        <end position="143"/>
    </location>
</feature>
<comment type="similarity">
    <text evidence="2">Belongs to the monovalent cation:proton antiporter 1 (CPA1) transporter (TC 2.A.36) family.</text>
</comment>
<dbReference type="EMBL" id="JAJSOF020000023">
    <property type="protein sequence ID" value="KAJ4436265.1"/>
    <property type="molecule type" value="Genomic_DNA"/>
</dbReference>
<evidence type="ECO:0000256" key="5">
    <source>
        <dbReference type="ARBA" id="ARBA00023136"/>
    </source>
</evidence>
<reference evidence="8 9" key="1">
    <citation type="journal article" date="2022" name="Allergy">
        <title>Genome assembly and annotation of Periplaneta americana reveal a comprehensive cockroach allergen profile.</title>
        <authorList>
            <person name="Wang L."/>
            <person name="Xiong Q."/>
            <person name="Saelim N."/>
            <person name="Wang L."/>
            <person name="Nong W."/>
            <person name="Wan A.T."/>
            <person name="Shi M."/>
            <person name="Liu X."/>
            <person name="Cao Q."/>
            <person name="Hui J.H.L."/>
            <person name="Sookrung N."/>
            <person name="Leung T.F."/>
            <person name="Tungtrongchitr A."/>
            <person name="Tsui S.K.W."/>
        </authorList>
    </citation>
    <scope>NUCLEOTIDE SEQUENCE [LARGE SCALE GENOMIC DNA]</scope>
    <source>
        <strain evidence="8">PWHHKU_190912</strain>
    </source>
</reference>
<evidence type="ECO:0000256" key="1">
    <source>
        <dbReference type="ARBA" id="ARBA00004141"/>
    </source>
</evidence>
<feature type="transmembrane region" description="Helical" evidence="6">
    <location>
        <begin position="36"/>
        <end position="55"/>
    </location>
</feature>
<feature type="transmembrane region" description="Helical" evidence="6">
    <location>
        <begin position="225"/>
        <end position="242"/>
    </location>
</feature>
<dbReference type="PANTHER" id="PTHR31102">
    <property type="match status" value="1"/>
</dbReference>
<feature type="transmembrane region" description="Helical" evidence="6">
    <location>
        <begin position="195"/>
        <end position="213"/>
    </location>
</feature>
<feature type="transmembrane region" description="Helical" evidence="6">
    <location>
        <begin position="279"/>
        <end position="300"/>
    </location>
</feature>
<keyword evidence="5 6" id="KW-0472">Membrane</keyword>
<feature type="transmembrane region" description="Helical" evidence="6">
    <location>
        <begin position="345"/>
        <end position="366"/>
    </location>
</feature>
<evidence type="ECO:0000259" key="7">
    <source>
        <dbReference type="Pfam" id="PF00999"/>
    </source>
</evidence>
<feature type="transmembrane region" description="Helical" evidence="6">
    <location>
        <begin position="12"/>
        <end position="29"/>
    </location>
</feature>
<gene>
    <name evidence="8" type="ORF">ANN_18896</name>
</gene>
<feature type="transmembrane region" description="Helical" evidence="6">
    <location>
        <begin position="248"/>
        <end position="267"/>
    </location>
</feature>
<dbReference type="Pfam" id="PF00999">
    <property type="entry name" value="Na_H_Exchanger"/>
    <property type="match status" value="1"/>
</dbReference>
<evidence type="ECO:0000313" key="8">
    <source>
        <dbReference type="EMBL" id="KAJ4436265.1"/>
    </source>
</evidence>
<comment type="caution">
    <text evidence="8">The sequence shown here is derived from an EMBL/GenBank/DDBJ whole genome shotgun (WGS) entry which is preliminary data.</text>
</comment>
<feature type="transmembrane region" description="Helical" evidence="6">
    <location>
        <begin position="312"/>
        <end position="338"/>
    </location>
</feature>
<name>A0ABQ8SRC1_PERAM</name>
<evidence type="ECO:0000256" key="2">
    <source>
        <dbReference type="ARBA" id="ARBA00007367"/>
    </source>
</evidence>
<proteinExistence type="inferred from homology"/>
<sequence length="438" mass="45396">MGSDAGPGGQLFRMGVLFVVAHLAGCALRPSGLPPLLGMLLVGILLRNVGFLQLSDHFVPVAANLRKVALVVILIRAGLGLDPAALKRLSWVVLRLSLVPSVVEATVVAFMAHGLLGLPLLWGFLLGCVLAAVSPAVVIPCLCNLQDKGYGKRKGIPTLVMAAASIDDINAISAFGIVLGIIFSQGSQTMQILQGPLGLLIGLLLGVAAGLFLRYIPDKKDSQVVVLRTILLGSMGLLLVFGVDALGYTGAGPLGCIVAAFVASHGWTAQDSDGSQNSVSSGFVTLWAVFQPVLFGLIGTEINLSVLEAETVGLGIACLSLSLVMRMVSSAATVAGVGLNWKEKLFVAIAWFPKATVQAAIGPLALDAARGQPEAVEYASIVLTISVLAILITAPIGAVLITTLGPRLLQRERLDLPRTLMSDADKNNAAVVEALVTG</sequence>
<dbReference type="PANTHER" id="PTHR31102:SF1">
    <property type="entry name" value="CATION_H+ EXCHANGER DOMAIN-CONTAINING PROTEIN"/>
    <property type="match status" value="1"/>
</dbReference>
<keyword evidence="4 6" id="KW-1133">Transmembrane helix</keyword>
<accession>A0ABQ8SRC1</accession>
<dbReference type="InterPro" id="IPR038770">
    <property type="entry name" value="Na+/solute_symporter_sf"/>
</dbReference>
<dbReference type="Proteomes" id="UP001148838">
    <property type="component" value="Unassembled WGS sequence"/>
</dbReference>